<evidence type="ECO:0000256" key="5">
    <source>
        <dbReference type="ARBA" id="ARBA00022840"/>
    </source>
</evidence>
<keyword evidence="8" id="KW-1185">Reference proteome</keyword>
<dbReference type="PANTHER" id="PTHR24350">
    <property type="entry name" value="SERINE/THREONINE-PROTEIN KINASE IAL-RELATED"/>
    <property type="match status" value="1"/>
</dbReference>
<keyword evidence="1" id="KW-0723">Serine/threonine-protein kinase</keyword>
<evidence type="ECO:0000256" key="4">
    <source>
        <dbReference type="ARBA" id="ARBA00022777"/>
    </source>
</evidence>
<gene>
    <name evidence="7" type="ORF">VaNZ11_015370</name>
</gene>
<feature type="region of interest" description="Disordered" evidence="6">
    <location>
        <begin position="620"/>
        <end position="724"/>
    </location>
</feature>
<evidence type="ECO:0000256" key="2">
    <source>
        <dbReference type="ARBA" id="ARBA00022679"/>
    </source>
</evidence>
<sequence>MSVPQQTAVMQAATLRCPPNVFRERYSLADFDVTHTYGEGPNWSICAARCKWSNAPVVLQIYAEVGNLSGCMGLALAAAHGLTHHSSLLPLYAVFRDVPAPSGGQADGKGNGGAAGSTTPRDSASGAGNGKFGGSMACADKVVMVYPGGPAQHPLDTGALGSSSLPPGSGPPVSERGVVRGLLQPLAEMISVLGPMGLRPPYVCGLDVWMDSPEAPGPGQALFMVPLMCHRWSSRAAPEFLPAAVPYVTPYLRDHPAAAGDQDGRKEDGVKRWLSWSAAALVYTVLIGSPPPDKAATRKARDKMPSDPPAGPAAWVPQLPPLAGSNGGPARGGMMLPPGAQRQSGSGTPSGLTRTSGSGNSSNGGGGGAGGESSNTGNHRNNCVSVRSPRRNARAADPMPLWLSDEAGDWFRRGLSLDCMSRAPLDEQLKHPWVFRHAVPRSITFNGVTRRESLNYVPRELHPLMLDVVPMGLARLAREEVDHLMAEMAMTEAPSVAKPAMPWQVVEGPQVPNPEFLVVDEFTQDNHDAEAERDMSVVERYEVAEEEKEDGTRIIEELRVVSGKADGALSRAAKALQLCFLPARIGVHVQAAMARRAETGQWVMVNPRGTTFDDIARQKEANQQRVQTGAVSPQPPVVAKRRESNGSVGPQAQATPKRSPERTSQAAPTATTTTTITTATNNNNSATAFSRSAPVPAASGPSGRNKSPGPKGAKGPSKNGKAAK</sequence>
<accession>A0ABQ5SM53</accession>
<keyword evidence="2" id="KW-0808">Transferase</keyword>
<evidence type="ECO:0000256" key="6">
    <source>
        <dbReference type="SAM" id="MobiDB-lite"/>
    </source>
</evidence>
<feature type="region of interest" description="Disordered" evidence="6">
    <location>
        <begin position="291"/>
        <end position="394"/>
    </location>
</feature>
<evidence type="ECO:0000256" key="1">
    <source>
        <dbReference type="ARBA" id="ARBA00022527"/>
    </source>
</evidence>
<feature type="compositionally biased region" description="Gly residues" evidence="6">
    <location>
        <begin position="362"/>
        <end position="371"/>
    </location>
</feature>
<reference evidence="7 8" key="1">
    <citation type="journal article" date="2023" name="IScience">
        <title>Expanded male sex-determining region conserved during the evolution of homothallism in the green alga Volvox.</title>
        <authorList>
            <person name="Yamamoto K."/>
            <person name="Matsuzaki R."/>
            <person name="Mahakham W."/>
            <person name="Heman W."/>
            <person name="Sekimoto H."/>
            <person name="Kawachi M."/>
            <person name="Minakuchi Y."/>
            <person name="Toyoda A."/>
            <person name="Nozaki H."/>
        </authorList>
    </citation>
    <scope>NUCLEOTIDE SEQUENCE [LARGE SCALE GENOMIC DNA]</scope>
    <source>
        <strain evidence="7 8">NIES-4468</strain>
    </source>
</reference>
<keyword evidence="5" id="KW-0067">ATP-binding</keyword>
<feature type="region of interest" description="Disordered" evidence="6">
    <location>
        <begin position="103"/>
        <end position="128"/>
    </location>
</feature>
<name>A0ABQ5SM53_9CHLO</name>
<dbReference type="Proteomes" id="UP001165090">
    <property type="component" value="Unassembled WGS sequence"/>
</dbReference>
<keyword evidence="3" id="KW-0547">Nucleotide-binding</keyword>
<organism evidence="7 8">
    <name type="scientific">Volvox africanus</name>
    <dbReference type="NCBI Taxonomy" id="51714"/>
    <lineage>
        <taxon>Eukaryota</taxon>
        <taxon>Viridiplantae</taxon>
        <taxon>Chlorophyta</taxon>
        <taxon>core chlorophytes</taxon>
        <taxon>Chlorophyceae</taxon>
        <taxon>CS clade</taxon>
        <taxon>Chlamydomonadales</taxon>
        <taxon>Volvocaceae</taxon>
        <taxon>Volvox</taxon>
    </lineage>
</organism>
<feature type="compositionally biased region" description="Low complexity" evidence="6">
    <location>
        <begin position="350"/>
        <end position="361"/>
    </location>
</feature>
<feature type="compositionally biased region" description="Gly residues" evidence="6">
    <location>
        <begin position="105"/>
        <end position="115"/>
    </location>
</feature>
<evidence type="ECO:0000256" key="3">
    <source>
        <dbReference type="ARBA" id="ARBA00022741"/>
    </source>
</evidence>
<keyword evidence="4" id="KW-0418">Kinase</keyword>
<feature type="compositionally biased region" description="Low complexity" evidence="6">
    <location>
        <begin position="663"/>
        <end position="693"/>
    </location>
</feature>
<evidence type="ECO:0000313" key="8">
    <source>
        <dbReference type="Proteomes" id="UP001165090"/>
    </source>
</evidence>
<protein>
    <recommendedName>
        <fullName evidence="9">Protein kinase domain-containing protein</fullName>
    </recommendedName>
</protein>
<proteinExistence type="predicted"/>
<dbReference type="InterPro" id="IPR030616">
    <property type="entry name" value="Aur-like"/>
</dbReference>
<evidence type="ECO:0000313" key="7">
    <source>
        <dbReference type="EMBL" id="GLI70489.1"/>
    </source>
</evidence>
<dbReference type="EMBL" id="BSDZ01000094">
    <property type="protein sequence ID" value="GLI70489.1"/>
    <property type="molecule type" value="Genomic_DNA"/>
</dbReference>
<feature type="compositionally biased region" description="Polar residues" evidence="6">
    <location>
        <begin position="645"/>
        <end position="656"/>
    </location>
</feature>
<evidence type="ECO:0008006" key="9">
    <source>
        <dbReference type="Google" id="ProtNLM"/>
    </source>
</evidence>
<comment type="caution">
    <text evidence="7">The sequence shown here is derived from an EMBL/GenBank/DDBJ whole genome shotgun (WGS) entry which is preliminary data.</text>
</comment>